<name>A0AAN8TJ79_SOLBU</name>
<proteinExistence type="predicted"/>
<dbReference type="Pfam" id="PF00646">
    <property type="entry name" value="F-box"/>
    <property type="match status" value="1"/>
</dbReference>
<evidence type="ECO:0008006" key="5">
    <source>
        <dbReference type="Google" id="ProtNLM"/>
    </source>
</evidence>
<dbReference type="EMBL" id="JBANQN010000005">
    <property type="protein sequence ID" value="KAK6788795.1"/>
    <property type="molecule type" value="Genomic_DNA"/>
</dbReference>
<reference evidence="3 4" key="1">
    <citation type="submission" date="2024-02" db="EMBL/GenBank/DDBJ databases">
        <title>de novo genome assembly of Solanum bulbocastanum strain 11H21.</title>
        <authorList>
            <person name="Hosaka A.J."/>
        </authorList>
    </citation>
    <scope>NUCLEOTIDE SEQUENCE [LARGE SCALE GENOMIC DNA]</scope>
    <source>
        <tissue evidence="3">Young leaves</tissue>
    </source>
</reference>
<keyword evidence="4" id="KW-1185">Reference proteome</keyword>
<dbReference type="Proteomes" id="UP001371456">
    <property type="component" value="Unassembled WGS sequence"/>
</dbReference>
<accession>A0AAN8TJ79</accession>
<evidence type="ECO:0000259" key="2">
    <source>
        <dbReference type="Pfam" id="PF03478"/>
    </source>
</evidence>
<protein>
    <recommendedName>
        <fullName evidence="5">F-box domain-containing protein</fullName>
    </recommendedName>
</protein>
<feature type="domain" description="F-box" evidence="1">
    <location>
        <begin position="14"/>
        <end position="45"/>
    </location>
</feature>
<dbReference type="InterPro" id="IPR050942">
    <property type="entry name" value="F-box_BR-signaling"/>
</dbReference>
<dbReference type="InterPro" id="IPR036047">
    <property type="entry name" value="F-box-like_dom_sf"/>
</dbReference>
<dbReference type="InterPro" id="IPR005174">
    <property type="entry name" value="KIB1-4_b-propeller"/>
</dbReference>
<dbReference type="Pfam" id="PF03478">
    <property type="entry name" value="Beta-prop_KIB1-4"/>
    <property type="match status" value="1"/>
</dbReference>
<evidence type="ECO:0000259" key="1">
    <source>
        <dbReference type="Pfam" id="PF00646"/>
    </source>
</evidence>
<dbReference type="InterPro" id="IPR001810">
    <property type="entry name" value="F-box_dom"/>
</dbReference>
<dbReference type="AlphaFoldDB" id="A0AAN8TJ79"/>
<comment type="caution">
    <text evidence="3">The sequence shown here is derived from an EMBL/GenBank/DDBJ whole genome shotgun (WGS) entry which is preliminary data.</text>
</comment>
<dbReference type="SUPFAM" id="SSF81383">
    <property type="entry name" value="F-box domain"/>
    <property type="match status" value="1"/>
</dbReference>
<evidence type="ECO:0000313" key="4">
    <source>
        <dbReference type="Proteomes" id="UP001371456"/>
    </source>
</evidence>
<feature type="domain" description="KIB1-4 beta-propeller" evidence="2">
    <location>
        <begin position="72"/>
        <end position="422"/>
    </location>
</feature>
<evidence type="ECO:0000313" key="3">
    <source>
        <dbReference type="EMBL" id="KAK6788795.1"/>
    </source>
</evidence>
<sequence>MALRSIWQEETLIDIMDMILKRVGIGDYVRMTLVCKSWRSMLAHLKPSHHLTAPWLLRIKDCVYNDHIGFNFYSLSEGRFYSFKLPTHILNKYPKVAHGATFCCATSNGWLVLVAGPDHNPDMFLFDPISEIDVKLPPLTTIPFSSRFDYRRGNAFQKIAFMVNMVHVFSISNDSTRNLIVVVNFMNELEDEEVGDILAFCNCDIGVTEEERSWKLFDADGTITHKNIESMLFHNDVFYIIVPLIVSKEEDFLTFKSSEDNERIGKEINYVVVLNSKTDHYCELKIKIINIVKHNTAPHIRPCNNELRYIAFSGLKYTYLAKSITGELLIIWNNTDPFSEDDVDYDLFIYHTTKLTIERYEGIEKKSKDFKCISSLGDQTLFVSPNSNSFSIPTISGNGYQANGIYFTLDVLDALHKKSLALYRQSGIYCMQEGTIKRPFPNPPMWFQPRLSN</sequence>
<dbReference type="PANTHER" id="PTHR44259">
    <property type="entry name" value="OS07G0183000 PROTEIN-RELATED"/>
    <property type="match status" value="1"/>
</dbReference>
<gene>
    <name evidence="3" type="ORF">RDI58_012593</name>
</gene>
<organism evidence="3 4">
    <name type="scientific">Solanum bulbocastanum</name>
    <name type="common">Wild potato</name>
    <dbReference type="NCBI Taxonomy" id="147425"/>
    <lineage>
        <taxon>Eukaryota</taxon>
        <taxon>Viridiplantae</taxon>
        <taxon>Streptophyta</taxon>
        <taxon>Embryophyta</taxon>
        <taxon>Tracheophyta</taxon>
        <taxon>Spermatophyta</taxon>
        <taxon>Magnoliopsida</taxon>
        <taxon>eudicotyledons</taxon>
        <taxon>Gunneridae</taxon>
        <taxon>Pentapetalae</taxon>
        <taxon>asterids</taxon>
        <taxon>lamiids</taxon>
        <taxon>Solanales</taxon>
        <taxon>Solanaceae</taxon>
        <taxon>Solanoideae</taxon>
        <taxon>Solaneae</taxon>
        <taxon>Solanum</taxon>
    </lineage>
</organism>
<dbReference type="PANTHER" id="PTHR44259:SF107">
    <property type="entry name" value="F-BOX PROTEIN SKIP23-LIKE"/>
    <property type="match status" value="1"/>
</dbReference>